<dbReference type="Gene3D" id="2.60.120.10">
    <property type="entry name" value="Jelly Rolls"/>
    <property type="match status" value="1"/>
</dbReference>
<dbReference type="Proteomes" id="UP000504638">
    <property type="component" value="Unplaced"/>
</dbReference>
<reference evidence="4" key="2">
    <citation type="submission" date="2020-04" db="EMBL/GenBank/DDBJ databases">
        <authorList>
            <consortium name="NCBI Genome Project"/>
        </authorList>
    </citation>
    <scope>NUCLEOTIDE SEQUENCE</scope>
    <source>
        <strain evidence="4">CBS 781.70</strain>
    </source>
</reference>
<proteinExistence type="predicted"/>
<dbReference type="InterPro" id="IPR013096">
    <property type="entry name" value="Cupin_2"/>
</dbReference>
<accession>A0A6G1G6C7</accession>
<dbReference type="RefSeq" id="XP_033535203.1">
    <property type="nucleotide sequence ID" value="XM_033674959.1"/>
</dbReference>
<dbReference type="OrthoDB" id="5840532at2759"/>
<dbReference type="PANTHER" id="PTHR36156:SF3">
    <property type="entry name" value="CUPIN 2 CONSERVED BARREL DOMAIN-CONTAINING PROTEIN"/>
    <property type="match status" value="1"/>
</dbReference>
<dbReference type="InterPro" id="IPR014710">
    <property type="entry name" value="RmlC-like_jellyroll"/>
</dbReference>
<dbReference type="EMBL" id="ML975154">
    <property type="protein sequence ID" value="KAF1813572.1"/>
    <property type="molecule type" value="Genomic_DNA"/>
</dbReference>
<dbReference type="InterPro" id="IPR011051">
    <property type="entry name" value="RmlC_Cupin_sf"/>
</dbReference>
<reference evidence="2 4" key="1">
    <citation type="submission" date="2020-01" db="EMBL/GenBank/DDBJ databases">
        <authorList>
            <consortium name="DOE Joint Genome Institute"/>
            <person name="Haridas S."/>
            <person name="Albert R."/>
            <person name="Binder M."/>
            <person name="Bloem J."/>
            <person name="Labutti K."/>
            <person name="Salamov A."/>
            <person name="Andreopoulos B."/>
            <person name="Baker S.E."/>
            <person name="Barry K."/>
            <person name="Bills G."/>
            <person name="Bluhm B.H."/>
            <person name="Cannon C."/>
            <person name="Castanera R."/>
            <person name="Culley D.E."/>
            <person name="Daum C."/>
            <person name="Ezra D."/>
            <person name="Gonzalez J.B."/>
            <person name="Henrissat B."/>
            <person name="Kuo A."/>
            <person name="Liang C."/>
            <person name="Lipzen A."/>
            <person name="Lutzoni F."/>
            <person name="Magnuson J."/>
            <person name="Mondo S."/>
            <person name="Nolan M."/>
            <person name="Ohm R."/>
            <person name="Pangilinan J."/>
            <person name="Park H.-J."/>
            <person name="Ramirez L."/>
            <person name="Alfaro M."/>
            <person name="Sun H."/>
            <person name="Tritt A."/>
            <person name="Yoshinaga Y."/>
            <person name="Zwiers L.-H."/>
            <person name="Turgeon B.G."/>
            <person name="Goodwin S.B."/>
            <person name="Spatafora J.W."/>
            <person name="Crous P.W."/>
            <person name="Grigoriev I.V."/>
        </authorList>
    </citation>
    <scope>NUCLEOTIDE SEQUENCE</scope>
    <source>
        <strain evidence="2 4">CBS 781.70</strain>
    </source>
</reference>
<sequence>MAHVGDLPPVQRHITTHRSDGKAVFDTSIPTESKTAALPDNMGFALSYATSGFPISLSSSNDIATYYDYLSSPPGLSISNGSVLRHVDFAPGMTSAMHRTVSLDYGIVLEGEMDLVLDSGEERRMRRGDCAVQRGTMHSWRNASKTDWARMVFVLLPCEPILGDDGKPLGEELDTFEGVRASS</sequence>
<evidence type="ECO:0000259" key="1">
    <source>
        <dbReference type="Pfam" id="PF07883"/>
    </source>
</evidence>
<protein>
    <recommendedName>
        <fullName evidence="1">Cupin type-2 domain-containing protein</fullName>
    </recommendedName>
</protein>
<dbReference type="SUPFAM" id="SSF51182">
    <property type="entry name" value="RmlC-like cupins"/>
    <property type="match status" value="1"/>
</dbReference>
<organism evidence="2">
    <name type="scientific">Eremomyces bilateralis CBS 781.70</name>
    <dbReference type="NCBI Taxonomy" id="1392243"/>
    <lineage>
        <taxon>Eukaryota</taxon>
        <taxon>Fungi</taxon>
        <taxon>Dikarya</taxon>
        <taxon>Ascomycota</taxon>
        <taxon>Pezizomycotina</taxon>
        <taxon>Dothideomycetes</taxon>
        <taxon>Dothideomycetes incertae sedis</taxon>
        <taxon>Eremomycetales</taxon>
        <taxon>Eremomycetaceae</taxon>
        <taxon>Eremomyces</taxon>
    </lineage>
</organism>
<evidence type="ECO:0000313" key="4">
    <source>
        <dbReference type="RefSeq" id="XP_033535203.1"/>
    </source>
</evidence>
<reference evidence="4" key="3">
    <citation type="submission" date="2025-04" db="UniProtKB">
        <authorList>
            <consortium name="RefSeq"/>
        </authorList>
    </citation>
    <scope>IDENTIFICATION</scope>
    <source>
        <strain evidence="4">CBS 781.70</strain>
    </source>
</reference>
<dbReference type="AlphaFoldDB" id="A0A6G1G6C7"/>
<gene>
    <name evidence="2 4" type="ORF">P152DRAFT_285412</name>
</gene>
<evidence type="ECO:0000313" key="2">
    <source>
        <dbReference type="EMBL" id="KAF1813572.1"/>
    </source>
</evidence>
<dbReference type="Pfam" id="PF07883">
    <property type="entry name" value="Cupin_2"/>
    <property type="match status" value="1"/>
</dbReference>
<feature type="domain" description="Cupin type-2" evidence="1">
    <location>
        <begin position="86"/>
        <end position="154"/>
    </location>
</feature>
<dbReference type="CDD" id="cd02231">
    <property type="entry name" value="cupin_BLL6423-like"/>
    <property type="match status" value="1"/>
</dbReference>
<dbReference type="PANTHER" id="PTHR36156">
    <property type="entry name" value="SLR2101 PROTEIN"/>
    <property type="match status" value="1"/>
</dbReference>
<keyword evidence="3" id="KW-1185">Reference proteome</keyword>
<name>A0A6G1G6C7_9PEZI</name>
<dbReference type="GeneID" id="54415529"/>
<evidence type="ECO:0000313" key="3">
    <source>
        <dbReference type="Proteomes" id="UP000504638"/>
    </source>
</evidence>
<dbReference type="InterPro" id="IPR047142">
    <property type="entry name" value="OryJ/VirC-like"/>
</dbReference>